<evidence type="ECO:0000313" key="2">
    <source>
        <dbReference type="Proteomes" id="UP000033140"/>
    </source>
</evidence>
<protein>
    <submittedName>
        <fullName evidence="1">Uncharacterized protein</fullName>
    </submittedName>
</protein>
<proteinExistence type="predicted"/>
<reference evidence="1 2" key="1">
    <citation type="journal article" date="2011" name="J. Gen. Appl. Microbiol.">
        <title>Draft genome sequencing of the enigmatic yeast Saitoella complicata.</title>
        <authorList>
            <person name="Nishida H."/>
            <person name="Hamamoto M."/>
            <person name="Sugiyama J."/>
        </authorList>
    </citation>
    <scope>NUCLEOTIDE SEQUENCE [LARGE SCALE GENOMIC DNA]</scope>
    <source>
        <strain evidence="1 2">NRRL Y-17804</strain>
    </source>
</reference>
<reference evidence="1 2" key="2">
    <citation type="journal article" date="2014" name="J. Gen. Appl. Microbiol.">
        <title>The early diverging ascomycetous budding yeast Saitoella complicata has three histone deacetylases belonging to the Clr6, Hos2, and Rpd3 lineages.</title>
        <authorList>
            <person name="Nishida H."/>
            <person name="Matsumoto T."/>
            <person name="Kondo S."/>
            <person name="Hamamoto M."/>
            <person name="Yoshikawa H."/>
        </authorList>
    </citation>
    <scope>NUCLEOTIDE SEQUENCE [LARGE SCALE GENOMIC DNA]</scope>
    <source>
        <strain evidence="1 2">NRRL Y-17804</strain>
    </source>
</reference>
<reference evidence="1 2" key="3">
    <citation type="journal article" date="2015" name="Genome Announc.">
        <title>Draft Genome Sequence of the Archiascomycetous Yeast Saitoella complicata.</title>
        <authorList>
            <person name="Yamauchi K."/>
            <person name="Kondo S."/>
            <person name="Hamamoto M."/>
            <person name="Takahashi Y."/>
            <person name="Ogura Y."/>
            <person name="Hayashi T."/>
            <person name="Nishida H."/>
        </authorList>
    </citation>
    <scope>NUCLEOTIDE SEQUENCE [LARGE SCALE GENOMIC DNA]</scope>
    <source>
        <strain evidence="1 2">NRRL Y-17804</strain>
    </source>
</reference>
<dbReference type="Proteomes" id="UP000033140">
    <property type="component" value="Unassembled WGS sequence"/>
</dbReference>
<keyword evidence="2" id="KW-1185">Reference proteome</keyword>
<name>A0A0E9NFM8_SAICN</name>
<evidence type="ECO:0000313" key="1">
    <source>
        <dbReference type="EMBL" id="GAO48672.1"/>
    </source>
</evidence>
<organism evidence="1 2">
    <name type="scientific">Saitoella complicata (strain BCRC 22490 / CBS 7301 / JCM 7358 / NBRC 10748 / NRRL Y-17804)</name>
    <dbReference type="NCBI Taxonomy" id="698492"/>
    <lineage>
        <taxon>Eukaryota</taxon>
        <taxon>Fungi</taxon>
        <taxon>Dikarya</taxon>
        <taxon>Ascomycota</taxon>
        <taxon>Taphrinomycotina</taxon>
        <taxon>Taphrinomycotina incertae sedis</taxon>
        <taxon>Saitoella</taxon>
    </lineage>
</organism>
<comment type="caution">
    <text evidence="1">The sequence shown here is derived from an EMBL/GenBank/DDBJ whole genome shotgun (WGS) entry which is preliminary data.</text>
</comment>
<accession>A0A0E9NFM8</accession>
<sequence length="348" mass="39920">MTEIGREHVKRSGSVVGLVDRCSDTARGVESKTIQKYKRHKAVGDERDEELQGSLCRTMEACVVRVLEFMPPEHFYDIMSYFQEPEHILTIFRLSIACRQFAGWLDESIWHDRKETARENIAQRLQNLCQGCGSYSPSLYFHPFIRDAWTCSACQSNHPYYQLIKHRDAMTVHPRGCVLYLLSDVKAAAKAKREAKITHLEADRLNIKTVARSQAVVRDQEGRRHDYDKLLREGLDQFGLRMSHVGLYTCVSRTEQSAIRKFGYEKLQEFVKDRVKHHQLHKHTDYNQAVEIATAQQADITRFPYELRLQKARVLKVLALGALKAAPSTEDICACGVPRGVIKLDTEG</sequence>
<dbReference type="AlphaFoldDB" id="A0A0E9NFM8"/>
<dbReference type="EMBL" id="BACD03000016">
    <property type="protein sequence ID" value="GAO48672.1"/>
    <property type="molecule type" value="Genomic_DNA"/>
</dbReference>
<gene>
    <name evidence="1" type="ORF">G7K_2842-t1</name>
</gene>